<evidence type="ECO:0000256" key="12">
    <source>
        <dbReference type="ARBA" id="ARBA00022838"/>
    </source>
</evidence>
<feature type="region of interest" description="Disordered" evidence="18">
    <location>
        <begin position="1"/>
        <end position="29"/>
    </location>
</feature>
<comment type="similarity">
    <text evidence="4">Belongs to the DASH complex DAD2 family.</text>
</comment>
<dbReference type="OrthoDB" id="3230169at2759"/>
<feature type="region of interest" description="Disordered" evidence="18">
    <location>
        <begin position="93"/>
        <end position="118"/>
    </location>
</feature>
<evidence type="ECO:0000256" key="11">
    <source>
        <dbReference type="ARBA" id="ARBA00022829"/>
    </source>
</evidence>
<dbReference type="STRING" id="1097556.R4XCU6"/>
<evidence type="ECO:0000256" key="18">
    <source>
        <dbReference type="SAM" id="MobiDB-lite"/>
    </source>
</evidence>
<feature type="compositionally biased region" description="Low complexity" evidence="18">
    <location>
        <begin position="11"/>
        <end position="21"/>
    </location>
</feature>
<protein>
    <recommendedName>
        <fullName evidence="5">DASH complex subunit DAD2</fullName>
    </recommendedName>
    <alternativeName>
        <fullName evidence="17">Outer kinetochore protein DAD2</fullName>
    </alternativeName>
</protein>
<evidence type="ECO:0000313" key="19">
    <source>
        <dbReference type="EMBL" id="CCG82233.1"/>
    </source>
</evidence>
<keyword evidence="16" id="KW-0137">Centromere</keyword>
<keyword evidence="15" id="KW-0131">Cell cycle</keyword>
<dbReference type="GO" id="GO:0005874">
    <property type="term" value="C:microtubule"/>
    <property type="evidence" value="ECO:0007669"/>
    <property type="project" value="UniProtKB-KW"/>
</dbReference>
<dbReference type="GO" id="GO:0000278">
    <property type="term" value="P:mitotic cell cycle"/>
    <property type="evidence" value="ECO:0007669"/>
    <property type="project" value="InterPro"/>
</dbReference>
<evidence type="ECO:0000256" key="5">
    <source>
        <dbReference type="ARBA" id="ARBA00020260"/>
    </source>
</evidence>
<evidence type="ECO:0000256" key="15">
    <source>
        <dbReference type="ARBA" id="ARBA00023306"/>
    </source>
</evidence>
<evidence type="ECO:0000256" key="16">
    <source>
        <dbReference type="ARBA" id="ARBA00023328"/>
    </source>
</evidence>
<keyword evidence="9" id="KW-0493">Microtubule</keyword>
<evidence type="ECO:0000256" key="10">
    <source>
        <dbReference type="ARBA" id="ARBA00022776"/>
    </source>
</evidence>
<dbReference type="PANTHER" id="PTHR28036:SF1">
    <property type="entry name" value="DASH COMPLEX SUBUNIT DAD2"/>
    <property type="match status" value="1"/>
</dbReference>
<evidence type="ECO:0000256" key="6">
    <source>
        <dbReference type="ARBA" id="ARBA00022454"/>
    </source>
</evidence>
<evidence type="ECO:0000256" key="13">
    <source>
        <dbReference type="ARBA" id="ARBA00023212"/>
    </source>
</evidence>
<evidence type="ECO:0000313" key="20">
    <source>
        <dbReference type="Proteomes" id="UP000013776"/>
    </source>
</evidence>
<evidence type="ECO:0000256" key="14">
    <source>
        <dbReference type="ARBA" id="ARBA00023242"/>
    </source>
</evidence>
<keyword evidence="13" id="KW-0206">Cytoskeleton</keyword>
<keyword evidence="7" id="KW-0963">Cytoplasm</keyword>
<dbReference type="GO" id="GO:0044732">
    <property type="term" value="C:mitotic spindle pole body"/>
    <property type="evidence" value="ECO:0007669"/>
    <property type="project" value="TreeGrafter"/>
</dbReference>
<dbReference type="EMBL" id="CAHR02000074">
    <property type="protein sequence ID" value="CCG82233.1"/>
    <property type="molecule type" value="Genomic_DNA"/>
</dbReference>
<dbReference type="GO" id="GO:0042729">
    <property type="term" value="C:DASH complex"/>
    <property type="evidence" value="ECO:0007669"/>
    <property type="project" value="InterPro"/>
</dbReference>
<dbReference type="eggNOG" id="ENOG502SG7I">
    <property type="taxonomic scope" value="Eukaryota"/>
</dbReference>
<keyword evidence="8" id="KW-0132">Cell division</keyword>
<accession>R4XCU6</accession>
<dbReference type="AlphaFoldDB" id="R4XCU6"/>
<comment type="subcellular location">
    <subcellularLocation>
        <location evidence="3">Chromosome</location>
        <location evidence="3">Centromere</location>
        <location evidence="3">Kinetochore</location>
    </subcellularLocation>
    <subcellularLocation>
        <location evidence="2">Cytoplasm</location>
        <location evidence="2">Cytoskeleton</location>
        <location evidence="2">Spindle</location>
    </subcellularLocation>
    <subcellularLocation>
        <location evidence="1">Nucleus</location>
    </subcellularLocation>
</comment>
<keyword evidence="20" id="KW-1185">Reference proteome</keyword>
<gene>
    <name evidence="19" type="ORF">TAPDE_002239</name>
</gene>
<evidence type="ECO:0000256" key="3">
    <source>
        <dbReference type="ARBA" id="ARBA00004629"/>
    </source>
</evidence>
<keyword evidence="12" id="KW-0995">Kinetochore</keyword>
<dbReference type="Pfam" id="PF08654">
    <property type="entry name" value="DASH_Dad2"/>
    <property type="match status" value="1"/>
</dbReference>
<organism evidence="19 20">
    <name type="scientific">Taphrina deformans (strain PYCC 5710 / ATCC 11124 / CBS 356.35 / IMI 108563 / JCM 9778 / NBRC 8474)</name>
    <name type="common">Peach leaf curl fungus</name>
    <name type="synonym">Lalaria deformans</name>
    <dbReference type="NCBI Taxonomy" id="1097556"/>
    <lineage>
        <taxon>Eukaryota</taxon>
        <taxon>Fungi</taxon>
        <taxon>Dikarya</taxon>
        <taxon>Ascomycota</taxon>
        <taxon>Taphrinomycotina</taxon>
        <taxon>Taphrinomycetes</taxon>
        <taxon>Taphrinales</taxon>
        <taxon>Taphrinaceae</taxon>
        <taxon>Taphrina</taxon>
    </lineage>
</organism>
<evidence type="ECO:0000256" key="9">
    <source>
        <dbReference type="ARBA" id="ARBA00022701"/>
    </source>
</evidence>
<keyword evidence="11" id="KW-0159">Chromosome partition</keyword>
<dbReference type="GO" id="GO:0008608">
    <property type="term" value="P:attachment of spindle microtubules to kinetochore"/>
    <property type="evidence" value="ECO:0007669"/>
    <property type="project" value="TreeGrafter"/>
</dbReference>
<reference evidence="19 20" key="1">
    <citation type="journal article" date="2013" name="MBio">
        <title>Genome sequencing of the plant pathogen Taphrina deformans, the causal agent of peach leaf curl.</title>
        <authorList>
            <person name="Cisse O.H."/>
            <person name="Almeida J.M.G.C.F."/>
            <person name="Fonseca A."/>
            <person name="Kumar A.A."/>
            <person name="Salojaervi J."/>
            <person name="Overmyer K."/>
            <person name="Hauser P.M."/>
            <person name="Pagni M."/>
        </authorList>
    </citation>
    <scope>NUCLEOTIDE SEQUENCE [LARGE SCALE GENOMIC DNA]</scope>
    <source>
        <strain evidence="20">PYCC 5710 / ATCC 11124 / CBS 356.35 / IMI 108563 / JCM 9778 / NBRC 8474</strain>
    </source>
</reference>
<dbReference type="GO" id="GO:0051301">
    <property type="term" value="P:cell division"/>
    <property type="evidence" value="ECO:0007669"/>
    <property type="project" value="UniProtKB-KW"/>
</dbReference>
<evidence type="ECO:0000256" key="1">
    <source>
        <dbReference type="ARBA" id="ARBA00004123"/>
    </source>
</evidence>
<dbReference type="PANTHER" id="PTHR28036">
    <property type="entry name" value="DASH COMPLEX SUBUNIT DAD2"/>
    <property type="match status" value="1"/>
</dbReference>
<keyword evidence="10" id="KW-0498">Mitosis</keyword>
<comment type="caution">
    <text evidence="19">The sequence shown here is derived from an EMBL/GenBank/DDBJ whole genome shotgun (WGS) entry which is preliminary data.</text>
</comment>
<keyword evidence="6" id="KW-0158">Chromosome</keyword>
<dbReference type="VEuPathDB" id="FungiDB:TAPDE_002239"/>
<dbReference type="GO" id="GO:1990023">
    <property type="term" value="C:mitotic spindle midzone"/>
    <property type="evidence" value="ECO:0007669"/>
    <property type="project" value="TreeGrafter"/>
</dbReference>
<evidence type="ECO:0000256" key="17">
    <source>
        <dbReference type="ARBA" id="ARBA00030568"/>
    </source>
</evidence>
<evidence type="ECO:0000256" key="7">
    <source>
        <dbReference type="ARBA" id="ARBA00022490"/>
    </source>
</evidence>
<dbReference type="Proteomes" id="UP000013776">
    <property type="component" value="Unassembled WGS sequence"/>
</dbReference>
<sequence>MNSRSSSMYRASKGASSSGSKEGIQQRIAQKQQEYESLLQLKTQSDSLLRSMQDLETKLDTLNGGTEAVASVLSNWASVFKAINVSTVKMQEARGDGDESAPENDMPETLVRISTEKS</sequence>
<name>R4XCU6_TAPDE</name>
<keyword evidence="14" id="KW-0539">Nucleus</keyword>
<evidence type="ECO:0000256" key="2">
    <source>
        <dbReference type="ARBA" id="ARBA00004186"/>
    </source>
</evidence>
<proteinExistence type="inferred from homology"/>
<dbReference type="InterPro" id="IPR013963">
    <property type="entry name" value="DASH_Dad2"/>
</dbReference>
<evidence type="ECO:0000256" key="4">
    <source>
        <dbReference type="ARBA" id="ARBA00005501"/>
    </source>
</evidence>
<evidence type="ECO:0000256" key="8">
    <source>
        <dbReference type="ARBA" id="ARBA00022618"/>
    </source>
</evidence>